<name>W6K109_9MICO</name>
<evidence type="ECO:0000256" key="2">
    <source>
        <dbReference type="SAM" id="MobiDB-lite"/>
    </source>
</evidence>
<dbReference type="SUPFAM" id="SSF52540">
    <property type="entry name" value="P-loop containing nucleoside triphosphate hydrolases"/>
    <property type="match status" value="1"/>
</dbReference>
<dbReference type="Gene3D" id="3.40.50.300">
    <property type="entry name" value="P-loop containing nucleotide triphosphate hydrolases"/>
    <property type="match status" value="1"/>
</dbReference>
<gene>
    <name evidence="3" type="ORF">BN11_4790003</name>
</gene>
<dbReference type="AlphaFoldDB" id="W6K109"/>
<feature type="region of interest" description="Disordered" evidence="2">
    <location>
        <begin position="401"/>
        <end position="421"/>
    </location>
</feature>
<accession>W6K109</accession>
<evidence type="ECO:0000313" key="3">
    <source>
        <dbReference type="EMBL" id="CCH74761.1"/>
    </source>
</evidence>
<dbReference type="OrthoDB" id="4773646at2"/>
<sequence>MSVPSPGELTEKIATKAGVGVEVVETVLKANAVSLVPVPPAQRGLDVRRLSFSGERTRTQWDGPFNAVFEFSDGVTALITNENLRGKSSVLELITWALRGSARNLRADVRLWFTRIVLEYSVNGVPMAVVLTKEETGFVADILRASDADVLSAFLAGDAPADAVSYVKTGLSEAEFKEQQDQLMLTLLSLEPITNFQKRPNSDQGAAQDNTWPAYFGGIYLPRAGSEILFGDVVFAALPARILQLFCNVPLMSTQIRLSTLGKVVRQDEANQNRRMTEDAAARAGERAELVAELAAVEAKFAELPSQGDRTYEVVAAELRHAELRLDELAAVSRSAGSMFDEAKAARQAEEVRANGDRETELAELLFQGLNPKHCPRCEQEFEKARVVREASDHECSVCTKPFPEADPDTGDEGEAEDSGDALEALKEAEEAARVSAETAAADVIEVRRTIERLARELAGASRADEFTNRVALQLEEARLRGRLESMPEGGEELPPSESLLVIEAANLVLTEVTAEAAKEMFVDLNAEILALGRKFNITNLEKVDLQRNGGMLVTTAGAEVPFKKVSGGERLRLRVAVIIALLRVGARAGVGSHPGLILLDSPGSDELTVHDEATLLEELDSLKDELPGLQVIIASAEPAAVVDHLPADSIYSNLEGGPLW</sequence>
<dbReference type="STRING" id="1193182.BN11_4790003"/>
<comment type="caution">
    <text evidence="3">The sequence shown here is derived from an EMBL/GenBank/DDBJ whole genome shotgun (WGS) entry which is preliminary data.</text>
</comment>
<protein>
    <recommendedName>
        <fullName evidence="5">Large ATP-binding protein</fullName>
    </recommendedName>
</protein>
<evidence type="ECO:0008006" key="5">
    <source>
        <dbReference type="Google" id="ProtNLM"/>
    </source>
</evidence>
<dbReference type="EMBL" id="CAJA01000422">
    <property type="protein sequence ID" value="CCH74761.1"/>
    <property type="molecule type" value="Genomic_DNA"/>
</dbReference>
<evidence type="ECO:0000313" key="4">
    <source>
        <dbReference type="Proteomes" id="UP000035763"/>
    </source>
</evidence>
<proteinExistence type="predicted"/>
<feature type="coiled-coil region" evidence="1">
    <location>
        <begin position="437"/>
        <end position="464"/>
    </location>
</feature>
<dbReference type="RefSeq" id="WP_048700121.1">
    <property type="nucleotide sequence ID" value="NZ_HG764815.1"/>
</dbReference>
<keyword evidence="4" id="KW-1185">Reference proteome</keyword>
<dbReference type="Proteomes" id="UP000035763">
    <property type="component" value="Unassembled WGS sequence"/>
</dbReference>
<dbReference type="InterPro" id="IPR027417">
    <property type="entry name" value="P-loop_NTPase"/>
</dbReference>
<reference evidence="3 4" key="1">
    <citation type="journal article" date="2013" name="ISME J.">
        <title>A metabolic model for members of the genus Tetrasphaera involved in enhanced biological phosphorus removal.</title>
        <authorList>
            <person name="Kristiansen R."/>
            <person name="Nguyen H.T.T."/>
            <person name="Saunders A.M."/>
            <person name="Nielsen J.L."/>
            <person name="Wimmer R."/>
            <person name="Le V.Q."/>
            <person name="McIlroy S.J."/>
            <person name="Petrovski S."/>
            <person name="Seviour R.J."/>
            <person name="Calteau A."/>
            <person name="Nielsen K.L."/>
            <person name="Nielsen P.H."/>
        </authorList>
    </citation>
    <scope>NUCLEOTIDE SEQUENCE [LARGE SCALE GENOMIC DNA]</scope>
    <source>
        <strain evidence="3 4">Ben110</strain>
    </source>
</reference>
<organism evidence="3 4">
    <name type="scientific">Nostocoides australiense Ben110</name>
    <dbReference type="NCBI Taxonomy" id="1193182"/>
    <lineage>
        <taxon>Bacteria</taxon>
        <taxon>Bacillati</taxon>
        <taxon>Actinomycetota</taxon>
        <taxon>Actinomycetes</taxon>
        <taxon>Micrococcales</taxon>
        <taxon>Intrasporangiaceae</taxon>
        <taxon>Nostocoides</taxon>
    </lineage>
</organism>
<evidence type="ECO:0000256" key="1">
    <source>
        <dbReference type="SAM" id="Coils"/>
    </source>
</evidence>
<keyword evidence="1" id="KW-0175">Coiled coil</keyword>
<feature type="compositionally biased region" description="Acidic residues" evidence="2">
    <location>
        <begin position="406"/>
        <end position="421"/>
    </location>
</feature>